<evidence type="ECO:0000313" key="3">
    <source>
        <dbReference type="Proteomes" id="UP000288587"/>
    </source>
</evidence>
<dbReference type="Proteomes" id="UP000288587">
    <property type="component" value="Unassembled WGS sequence"/>
</dbReference>
<dbReference type="EMBL" id="SACM01000001">
    <property type="protein sequence ID" value="RVT88984.1"/>
    <property type="molecule type" value="Genomic_DNA"/>
</dbReference>
<gene>
    <name evidence="2" type="ORF">EOD73_05810</name>
</gene>
<evidence type="ECO:0000313" key="2">
    <source>
        <dbReference type="EMBL" id="RVT88984.1"/>
    </source>
</evidence>
<dbReference type="Pfam" id="PF01593">
    <property type="entry name" value="Amino_oxidase"/>
    <property type="match status" value="1"/>
</dbReference>
<dbReference type="InterPro" id="IPR050464">
    <property type="entry name" value="Zeta_carotene_desat/Oxidored"/>
</dbReference>
<keyword evidence="3" id="KW-1185">Reference proteome</keyword>
<organism evidence="2 3">
    <name type="scientific">Inhella crocodyli</name>
    <dbReference type="NCBI Taxonomy" id="2499851"/>
    <lineage>
        <taxon>Bacteria</taxon>
        <taxon>Pseudomonadati</taxon>
        <taxon>Pseudomonadota</taxon>
        <taxon>Betaproteobacteria</taxon>
        <taxon>Burkholderiales</taxon>
        <taxon>Sphaerotilaceae</taxon>
        <taxon>Inhella</taxon>
    </lineage>
</organism>
<evidence type="ECO:0000259" key="1">
    <source>
        <dbReference type="Pfam" id="PF01593"/>
    </source>
</evidence>
<dbReference type="GO" id="GO:0016491">
    <property type="term" value="F:oxidoreductase activity"/>
    <property type="evidence" value="ECO:0007669"/>
    <property type="project" value="InterPro"/>
</dbReference>
<accession>A0A3S2UZA6</accession>
<sequence>MARRRPCSASRAWARSVFAPCWRTASRRTRPCPTAVSRLKRRHALALPLLPLAACQRPSRGLDVAWLGPDPARAHALRAAAPKGSARQRRAQVVVVGAGVAGLTAARLLRARGVDVALIEWDLQAGGNSQGGQVRGLPCPLGAHYLPQPGTELPELQDLLVELGAAQRVAGRWQAHEALQVHAPSERLYDGHAWQPGLLPPTEDAAALAQRRRFALRVREAQRRIGFGLPTHRAPWTPAHAALDAEPFDAWLHREGLDEPGLRWYLDYCCRDDYGAGSATVSAWAGLQYFASRHGFHAPGDEDDDPHAAAPPVLTAPDGNAWLVRGLARELGESLHLQRLAVQLDEERHGVRLRCIGPDGLEEWRAAQAIVATPLFIAQRLLRQPPAALSAVALPRAPWLVANLWLDGPLAPRVGAPAAWDNVVRDSPTLGYVNAQHQSLDPRPGPQVLSLYWALPQADRQRLLDAPASAWADRAVAALTPTHPDLLQRLQAVRLTRWGHAMAVPVPGVRAQVAQGALAALRSARGRVRFAHADLAGYSVFEEAFYAGRAAAAGLA</sequence>
<comment type="caution">
    <text evidence="2">The sequence shown here is derived from an EMBL/GenBank/DDBJ whole genome shotgun (WGS) entry which is preliminary data.</text>
</comment>
<dbReference type="AlphaFoldDB" id="A0A3S2UZA6"/>
<dbReference type="SUPFAM" id="SSF51905">
    <property type="entry name" value="FAD/NAD(P)-binding domain"/>
    <property type="match status" value="1"/>
</dbReference>
<dbReference type="InterPro" id="IPR002937">
    <property type="entry name" value="Amino_oxidase"/>
</dbReference>
<proteinExistence type="predicted"/>
<dbReference type="InterPro" id="IPR036188">
    <property type="entry name" value="FAD/NAD-bd_sf"/>
</dbReference>
<dbReference type="Gene3D" id="3.50.50.60">
    <property type="entry name" value="FAD/NAD(P)-binding domain"/>
    <property type="match status" value="1"/>
</dbReference>
<dbReference type="OrthoDB" id="127573at2"/>
<dbReference type="PANTHER" id="PTHR42923">
    <property type="entry name" value="PROTOPORPHYRINOGEN OXIDASE"/>
    <property type="match status" value="1"/>
</dbReference>
<protein>
    <submittedName>
        <fullName evidence="2">FAD-dependent oxidoreductase</fullName>
    </submittedName>
</protein>
<reference evidence="2 3" key="1">
    <citation type="submission" date="2019-01" db="EMBL/GenBank/DDBJ databases">
        <authorList>
            <person name="Chen W.-M."/>
        </authorList>
    </citation>
    <scope>NUCLEOTIDE SEQUENCE [LARGE SCALE GENOMIC DNA]</scope>
    <source>
        <strain evidence="2 3">CCP-18</strain>
    </source>
</reference>
<feature type="domain" description="Amine oxidase" evidence="1">
    <location>
        <begin position="100"/>
        <end position="553"/>
    </location>
</feature>
<name>A0A3S2UZA6_9BURK</name>